<dbReference type="InterPro" id="IPR011006">
    <property type="entry name" value="CheY-like_superfamily"/>
</dbReference>
<comment type="caution">
    <text evidence="3">The sequence shown here is derived from an EMBL/GenBank/DDBJ whole genome shotgun (WGS) entry which is preliminary data.</text>
</comment>
<dbReference type="EMBL" id="VJMG01000071">
    <property type="protein sequence ID" value="TRL34960.1"/>
    <property type="molecule type" value="Genomic_DNA"/>
</dbReference>
<evidence type="ECO:0000313" key="3">
    <source>
        <dbReference type="EMBL" id="TRL34960.1"/>
    </source>
</evidence>
<accession>A0A549SZ99</accession>
<dbReference type="Proteomes" id="UP000316801">
    <property type="component" value="Unassembled WGS sequence"/>
</dbReference>
<keyword evidence="1" id="KW-0597">Phosphoprotein</keyword>
<organism evidence="3 4">
    <name type="scientific">Rhizobium straminoryzae</name>
    <dbReference type="NCBI Taxonomy" id="1387186"/>
    <lineage>
        <taxon>Bacteria</taxon>
        <taxon>Pseudomonadati</taxon>
        <taxon>Pseudomonadota</taxon>
        <taxon>Alphaproteobacteria</taxon>
        <taxon>Hyphomicrobiales</taxon>
        <taxon>Rhizobiaceae</taxon>
        <taxon>Rhizobium/Agrobacterium group</taxon>
        <taxon>Rhizobium</taxon>
    </lineage>
</organism>
<dbReference type="PROSITE" id="PS50110">
    <property type="entry name" value="RESPONSE_REGULATORY"/>
    <property type="match status" value="1"/>
</dbReference>
<dbReference type="GO" id="GO:0000160">
    <property type="term" value="P:phosphorelay signal transduction system"/>
    <property type="evidence" value="ECO:0007669"/>
    <property type="project" value="InterPro"/>
</dbReference>
<feature type="domain" description="Response regulatory" evidence="2">
    <location>
        <begin position="23"/>
        <end position="133"/>
    </location>
</feature>
<evidence type="ECO:0000259" key="2">
    <source>
        <dbReference type="PROSITE" id="PS50110"/>
    </source>
</evidence>
<dbReference type="AlphaFoldDB" id="A0A549SZ99"/>
<gene>
    <name evidence="3" type="ORF">FNA46_21280</name>
</gene>
<reference evidence="3 4" key="1">
    <citation type="submission" date="2019-07" db="EMBL/GenBank/DDBJ databases">
        <title>Ln-dependent methylotrophs.</title>
        <authorList>
            <person name="Tani A."/>
        </authorList>
    </citation>
    <scope>NUCLEOTIDE SEQUENCE [LARGE SCALE GENOMIC DNA]</scope>
    <source>
        <strain evidence="3 4">SM12</strain>
    </source>
</reference>
<name>A0A549SZ99_9HYPH</name>
<dbReference type="Gene3D" id="3.40.50.2300">
    <property type="match status" value="1"/>
</dbReference>
<dbReference type="SUPFAM" id="SSF52172">
    <property type="entry name" value="CheY-like"/>
    <property type="match status" value="1"/>
</dbReference>
<protein>
    <recommendedName>
        <fullName evidence="2">Response regulatory domain-containing protein</fullName>
    </recommendedName>
</protein>
<evidence type="ECO:0000313" key="4">
    <source>
        <dbReference type="Proteomes" id="UP000316801"/>
    </source>
</evidence>
<feature type="modified residue" description="4-aspartylphosphate" evidence="1">
    <location>
        <position position="72"/>
    </location>
</feature>
<evidence type="ECO:0000256" key="1">
    <source>
        <dbReference type="PROSITE-ProRule" id="PRU00169"/>
    </source>
</evidence>
<sequence length="136" mass="14934">MTGQNGGDLRHGSRHPPGAAFVHVLVIDVEFLVALEAEQILTEHLACTVEIAVPRDMVQTLQSRRFDILLLDAALMSAAVEPHVRRLREAGTGIVFSSVDSEHRRGLPGFFGIPVMSRPFDDEELVRIVRRAAISG</sequence>
<proteinExistence type="predicted"/>
<keyword evidence="4" id="KW-1185">Reference proteome</keyword>
<dbReference type="InterPro" id="IPR001789">
    <property type="entry name" value="Sig_transdc_resp-reg_receiver"/>
</dbReference>
<dbReference type="RefSeq" id="WP_143127225.1">
    <property type="nucleotide sequence ID" value="NZ_VJMG01000071.1"/>
</dbReference>